<reference evidence="1 2" key="1">
    <citation type="submission" date="2018-10" db="EMBL/GenBank/DDBJ databases">
        <authorList>
            <person name="Jung H.S."/>
            <person name="Jeon C.O."/>
        </authorList>
    </citation>
    <scope>NUCLEOTIDE SEQUENCE [LARGE SCALE GENOMIC DNA]</scope>
    <source>
        <strain evidence="1 2">MA-7-27</strain>
    </source>
</reference>
<comment type="caution">
    <text evidence="1">The sequence shown here is derived from an EMBL/GenBank/DDBJ whole genome shotgun (WGS) entry which is preliminary data.</text>
</comment>
<dbReference type="InterPro" id="IPR006175">
    <property type="entry name" value="YjgF/YER057c/UK114"/>
</dbReference>
<sequence length="135" mass="14611">MIRRIRSGSAFEDRFSYCRSVVAGGTVYVAGSCAHSDDMPTDIVGQCASALRIVEAALRDAGTDLQHVVRVVYYLTDIREFEDCVPLLRDAFGAHPPAASIIEAKLIDPADRIEIEVTAVLPSQAPFSAARDSRA</sequence>
<evidence type="ECO:0000313" key="2">
    <source>
        <dbReference type="Proteomes" id="UP000281343"/>
    </source>
</evidence>
<dbReference type="AlphaFoldDB" id="A0A3L9Y417"/>
<dbReference type="PANTHER" id="PTHR43857:SF1">
    <property type="entry name" value="YJGH FAMILY PROTEIN"/>
    <property type="match status" value="1"/>
</dbReference>
<evidence type="ECO:0000313" key="1">
    <source>
        <dbReference type="EMBL" id="RMA41043.1"/>
    </source>
</evidence>
<dbReference type="Gene3D" id="3.30.1330.40">
    <property type="entry name" value="RutC-like"/>
    <property type="match status" value="1"/>
</dbReference>
<dbReference type="OrthoDB" id="9799840at2"/>
<proteinExistence type="predicted"/>
<keyword evidence="2" id="KW-1185">Reference proteome</keyword>
<accession>A0A3L9Y417</accession>
<protein>
    <submittedName>
        <fullName evidence="1">RidA family protein</fullName>
    </submittedName>
</protein>
<name>A0A3L9Y417_9RHOB</name>
<organism evidence="1 2">
    <name type="scientific">Rhodophyticola porphyridii</name>
    <dbReference type="NCBI Taxonomy" id="1852017"/>
    <lineage>
        <taxon>Bacteria</taxon>
        <taxon>Pseudomonadati</taxon>
        <taxon>Pseudomonadota</taxon>
        <taxon>Alphaproteobacteria</taxon>
        <taxon>Rhodobacterales</taxon>
        <taxon>Roseobacteraceae</taxon>
        <taxon>Rhodophyticola</taxon>
    </lineage>
</organism>
<dbReference type="InterPro" id="IPR035959">
    <property type="entry name" value="RutC-like_sf"/>
</dbReference>
<dbReference type="PANTHER" id="PTHR43857">
    <property type="entry name" value="BLR7761 PROTEIN"/>
    <property type="match status" value="1"/>
</dbReference>
<dbReference type="RefSeq" id="WP_121899124.1">
    <property type="nucleotide sequence ID" value="NZ_RCNT01000009.1"/>
</dbReference>
<gene>
    <name evidence="1" type="ORF">D9R08_16280</name>
</gene>
<dbReference type="Proteomes" id="UP000281343">
    <property type="component" value="Unassembled WGS sequence"/>
</dbReference>
<dbReference type="EMBL" id="RCNT01000009">
    <property type="protein sequence ID" value="RMA41043.1"/>
    <property type="molecule type" value="Genomic_DNA"/>
</dbReference>
<dbReference type="Pfam" id="PF01042">
    <property type="entry name" value="Ribonuc_L-PSP"/>
    <property type="match status" value="1"/>
</dbReference>
<dbReference type="SUPFAM" id="SSF55298">
    <property type="entry name" value="YjgF-like"/>
    <property type="match status" value="1"/>
</dbReference>